<sequence length="70" mass="7561">MGDLIIRGMIGVAGELDCFIALIHLREPGKSKDKADNASVRKEVDSEECYSVAEADLPIMKKGTHMQGNG</sequence>
<name>A0A427AVK5_ENSVE</name>
<dbReference type="EMBL" id="AMZH03001220">
    <property type="protein sequence ID" value="RRT80146.1"/>
    <property type="molecule type" value="Genomic_DNA"/>
</dbReference>
<organism evidence="1 2">
    <name type="scientific">Ensete ventricosum</name>
    <name type="common">Abyssinian banana</name>
    <name type="synonym">Musa ensete</name>
    <dbReference type="NCBI Taxonomy" id="4639"/>
    <lineage>
        <taxon>Eukaryota</taxon>
        <taxon>Viridiplantae</taxon>
        <taxon>Streptophyta</taxon>
        <taxon>Embryophyta</taxon>
        <taxon>Tracheophyta</taxon>
        <taxon>Spermatophyta</taxon>
        <taxon>Magnoliopsida</taxon>
        <taxon>Liliopsida</taxon>
        <taxon>Zingiberales</taxon>
        <taxon>Musaceae</taxon>
        <taxon>Ensete</taxon>
    </lineage>
</organism>
<comment type="caution">
    <text evidence="1">The sequence shown here is derived from an EMBL/GenBank/DDBJ whole genome shotgun (WGS) entry which is preliminary data.</text>
</comment>
<evidence type="ECO:0000313" key="1">
    <source>
        <dbReference type="EMBL" id="RRT80146.1"/>
    </source>
</evidence>
<accession>A0A427AVK5</accession>
<reference evidence="1 2" key="1">
    <citation type="journal article" date="2014" name="Agronomy (Basel)">
        <title>A Draft Genome Sequence for Ensete ventricosum, the Drought-Tolerant Tree Against Hunger.</title>
        <authorList>
            <person name="Harrison J."/>
            <person name="Moore K.A."/>
            <person name="Paszkiewicz K."/>
            <person name="Jones T."/>
            <person name="Grant M."/>
            <person name="Ambacheew D."/>
            <person name="Muzemil S."/>
            <person name="Studholme D.J."/>
        </authorList>
    </citation>
    <scope>NUCLEOTIDE SEQUENCE [LARGE SCALE GENOMIC DNA]</scope>
</reference>
<protein>
    <submittedName>
        <fullName evidence="1">Uncharacterized protein</fullName>
    </submittedName>
</protein>
<dbReference type="Proteomes" id="UP000287651">
    <property type="component" value="Unassembled WGS sequence"/>
</dbReference>
<gene>
    <name evidence="1" type="ORF">B296_00000046</name>
</gene>
<proteinExistence type="predicted"/>
<evidence type="ECO:0000313" key="2">
    <source>
        <dbReference type="Proteomes" id="UP000287651"/>
    </source>
</evidence>
<dbReference type="AlphaFoldDB" id="A0A427AVK5"/>